<evidence type="ECO:0000256" key="4">
    <source>
        <dbReference type="PROSITE-ProRule" id="PRU00409"/>
    </source>
</evidence>
<proteinExistence type="predicted"/>
<dbReference type="GO" id="GO:0046872">
    <property type="term" value="F:metal ion binding"/>
    <property type="evidence" value="ECO:0007669"/>
    <property type="project" value="InterPro"/>
</dbReference>
<keyword evidence="1 6" id="KW-0436">Ligase</keyword>
<dbReference type="Pfam" id="PF15632">
    <property type="entry name" value="ATPgrasp_Ter"/>
    <property type="match status" value="1"/>
</dbReference>
<dbReference type="Proteomes" id="UP000600449">
    <property type="component" value="Unassembled WGS sequence"/>
</dbReference>
<keyword evidence="2 4" id="KW-0547">Nucleotide-binding</keyword>
<evidence type="ECO:0000313" key="7">
    <source>
        <dbReference type="Proteomes" id="UP000600449"/>
    </source>
</evidence>
<feature type="domain" description="ATP-grasp" evidence="5">
    <location>
        <begin position="124"/>
        <end position="316"/>
    </location>
</feature>
<dbReference type="PIRSF" id="PIRSF029120">
    <property type="entry name" value="UCP029120"/>
    <property type="match status" value="1"/>
</dbReference>
<keyword evidence="3 4" id="KW-0067">ATP-binding</keyword>
<dbReference type="PANTHER" id="PTHR43585:SF2">
    <property type="entry name" value="ATP-GRASP ENZYME FSQD"/>
    <property type="match status" value="1"/>
</dbReference>
<dbReference type="SUPFAM" id="SSF56059">
    <property type="entry name" value="Glutathione synthetase ATP-binding domain-like"/>
    <property type="match status" value="1"/>
</dbReference>
<protein>
    <submittedName>
        <fullName evidence="6">Carboxylate--amine ligase</fullName>
    </submittedName>
</protein>
<dbReference type="PANTHER" id="PTHR43585">
    <property type="entry name" value="FUMIPYRROLE BIOSYNTHESIS PROTEIN C"/>
    <property type="match status" value="1"/>
</dbReference>
<evidence type="ECO:0000256" key="1">
    <source>
        <dbReference type="ARBA" id="ARBA00022598"/>
    </source>
</evidence>
<evidence type="ECO:0000259" key="5">
    <source>
        <dbReference type="PROSITE" id="PS50975"/>
    </source>
</evidence>
<dbReference type="GO" id="GO:0016874">
    <property type="term" value="F:ligase activity"/>
    <property type="evidence" value="ECO:0007669"/>
    <property type="project" value="UniProtKB-KW"/>
</dbReference>
<dbReference type="PROSITE" id="PS50975">
    <property type="entry name" value="ATP_GRASP"/>
    <property type="match status" value="1"/>
</dbReference>
<name>A0A917Q4D0_9HYPH</name>
<dbReference type="InterPro" id="IPR052032">
    <property type="entry name" value="ATP-dep_AA_Ligase"/>
</dbReference>
<keyword evidence="7" id="KW-1185">Reference proteome</keyword>
<sequence length="360" mass="38056">MKTILFTQGHASQRAVVRLARAAFSHADLRVLASHCDDREDILEGADEALVEPARPDPRAEGAPHAEWLLDRARSLGVGAILAMRNRTALVEARETFAAAGIRVACGATSREALETCERKDVFAARLREAGLPVPETIAVVDEAGLAHALASLEGAEGGVCVKPASGVYGRGFWRLDPNADAFAHLEDPDRRVVHPGVFVSGYAQAREKGRLVAMEYLPGDEYSVDVVCDEGRLVAAAARRKTGAFQVVTTRGPEVDLAAAVVAELRLDGLVNVQTRADARGRPKVLEVNTRYSGGIGYSAAAGVNLPAIAAATLLGVAAPRDAFGVEEPRAVRIVDEPVFLPRTSARLAAGPPAQEQAA</sequence>
<dbReference type="InterPro" id="IPR011761">
    <property type="entry name" value="ATP-grasp"/>
</dbReference>
<dbReference type="RefSeq" id="WP_188908807.1">
    <property type="nucleotide sequence ID" value="NZ_BMMF01000001.1"/>
</dbReference>
<dbReference type="Gene3D" id="3.30.470.20">
    <property type="entry name" value="ATP-grasp fold, B domain"/>
    <property type="match status" value="1"/>
</dbReference>
<organism evidence="6 7">
    <name type="scientific">Salinarimonas ramus</name>
    <dbReference type="NCBI Taxonomy" id="690164"/>
    <lineage>
        <taxon>Bacteria</taxon>
        <taxon>Pseudomonadati</taxon>
        <taxon>Pseudomonadota</taxon>
        <taxon>Alphaproteobacteria</taxon>
        <taxon>Hyphomicrobiales</taxon>
        <taxon>Salinarimonadaceae</taxon>
        <taxon>Salinarimonas</taxon>
    </lineage>
</organism>
<accession>A0A917Q4D0</accession>
<dbReference type="InterPro" id="IPR011226">
    <property type="entry name" value="ATP-grasp_fam"/>
</dbReference>
<evidence type="ECO:0000256" key="3">
    <source>
        <dbReference type="ARBA" id="ARBA00022840"/>
    </source>
</evidence>
<evidence type="ECO:0000313" key="6">
    <source>
        <dbReference type="EMBL" id="GGK19945.1"/>
    </source>
</evidence>
<dbReference type="GO" id="GO:0005524">
    <property type="term" value="F:ATP binding"/>
    <property type="evidence" value="ECO:0007669"/>
    <property type="project" value="UniProtKB-UniRule"/>
</dbReference>
<reference evidence="6 7" key="1">
    <citation type="journal article" date="2014" name="Int. J. Syst. Evol. Microbiol.">
        <title>Complete genome sequence of Corynebacterium casei LMG S-19264T (=DSM 44701T), isolated from a smear-ripened cheese.</title>
        <authorList>
            <consortium name="US DOE Joint Genome Institute (JGI-PGF)"/>
            <person name="Walter F."/>
            <person name="Albersmeier A."/>
            <person name="Kalinowski J."/>
            <person name="Ruckert C."/>
        </authorList>
    </citation>
    <scope>NUCLEOTIDE SEQUENCE [LARGE SCALE GENOMIC DNA]</scope>
    <source>
        <strain evidence="6 7">CGMCC 1.9161</strain>
    </source>
</reference>
<evidence type="ECO:0000256" key="2">
    <source>
        <dbReference type="ARBA" id="ARBA00022741"/>
    </source>
</evidence>
<comment type="caution">
    <text evidence="6">The sequence shown here is derived from an EMBL/GenBank/DDBJ whole genome shotgun (WGS) entry which is preliminary data.</text>
</comment>
<dbReference type="AlphaFoldDB" id="A0A917Q4D0"/>
<dbReference type="EMBL" id="BMMF01000001">
    <property type="protein sequence ID" value="GGK19945.1"/>
    <property type="molecule type" value="Genomic_DNA"/>
</dbReference>
<gene>
    <name evidence="6" type="ORF">GCM10011322_03270</name>
</gene>